<organism evidence="13 14">
    <name type="scientific">Jaculus jaculus</name>
    <name type="common">Lesser Egyptian jerboa</name>
    <dbReference type="NCBI Taxonomy" id="51337"/>
    <lineage>
        <taxon>Eukaryota</taxon>
        <taxon>Metazoa</taxon>
        <taxon>Chordata</taxon>
        <taxon>Craniata</taxon>
        <taxon>Vertebrata</taxon>
        <taxon>Euteleostomi</taxon>
        <taxon>Mammalia</taxon>
        <taxon>Eutheria</taxon>
        <taxon>Euarchontoglires</taxon>
        <taxon>Glires</taxon>
        <taxon>Rodentia</taxon>
        <taxon>Myomorpha</taxon>
        <taxon>Dipodoidea</taxon>
        <taxon>Dipodidae</taxon>
        <taxon>Dipodinae</taxon>
        <taxon>Jaculus</taxon>
    </lineage>
</organism>
<keyword evidence="6" id="KW-1015">Disulfide bond</keyword>
<dbReference type="PANTHER" id="PTHR23037:SF22">
    <property type="entry name" value="CYTOKINE RECEPTOR COMMON SUBUNIT BETA"/>
    <property type="match status" value="1"/>
</dbReference>
<keyword evidence="8" id="KW-0325">Glycoprotein</keyword>
<keyword evidence="5 10" id="KW-0472">Membrane</keyword>
<dbReference type="PROSITE" id="PS01355">
    <property type="entry name" value="HEMATOPO_REC_S_F1"/>
    <property type="match status" value="1"/>
</dbReference>
<dbReference type="GO" id="GO:0015026">
    <property type="term" value="F:coreceptor activity"/>
    <property type="evidence" value="ECO:0007669"/>
    <property type="project" value="Ensembl"/>
</dbReference>
<name>A0A8C5KQA7_JACJA</name>
<gene>
    <name evidence="13" type="primary">LOC101601764</name>
</gene>
<feature type="region of interest" description="Disordered" evidence="9">
    <location>
        <begin position="517"/>
        <end position="600"/>
    </location>
</feature>
<evidence type="ECO:0000256" key="10">
    <source>
        <dbReference type="SAM" id="Phobius"/>
    </source>
</evidence>
<dbReference type="Pfam" id="PF21460">
    <property type="entry name" value="IL3Rb_N"/>
    <property type="match status" value="1"/>
</dbReference>
<keyword evidence="2 10" id="KW-0812">Transmembrane</keyword>
<dbReference type="AlphaFoldDB" id="A0A8C5KQA7"/>
<comment type="subcellular location">
    <subcellularLocation>
        <location evidence="1">Membrane</location>
        <topology evidence="1">Single-pass type I membrane protein</topology>
    </subcellularLocation>
</comment>
<feature type="region of interest" description="Disordered" evidence="9">
    <location>
        <begin position="797"/>
        <end position="837"/>
    </location>
</feature>
<evidence type="ECO:0000256" key="11">
    <source>
        <dbReference type="SAM" id="SignalP"/>
    </source>
</evidence>
<dbReference type="InterPro" id="IPR036116">
    <property type="entry name" value="FN3_sf"/>
</dbReference>
<feature type="domain" description="Fibronectin type-III" evidence="12">
    <location>
        <begin position="322"/>
        <end position="419"/>
    </location>
</feature>
<evidence type="ECO:0000256" key="7">
    <source>
        <dbReference type="ARBA" id="ARBA00023170"/>
    </source>
</evidence>
<dbReference type="PROSITE" id="PS50853">
    <property type="entry name" value="FN3"/>
    <property type="match status" value="2"/>
</dbReference>
<dbReference type="InterPro" id="IPR003531">
    <property type="entry name" value="Hempt_rcpt_S_F1_CS"/>
</dbReference>
<evidence type="ECO:0000256" key="3">
    <source>
        <dbReference type="ARBA" id="ARBA00022729"/>
    </source>
</evidence>
<evidence type="ECO:0000256" key="4">
    <source>
        <dbReference type="ARBA" id="ARBA00022989"/>
    </source>
</evidence>
<feature type="compositionally biased region" description="Low complexity" evidence="9">
    <location>
        <begin position="805"/>
        <end position="817"/>
    </location>
</feature>
<dbReference type="Proteomes" id="UP000694385">
    <property type="component" value="Unassembled WGS sequence"/>
</dbReference>
<proteinExistence type="predicted"/>
<dbReference type="Ensembl" id="ENSJJAT00000018668.1">
    <property type="protein sequence ID" value="ENSJJAP00000012184.1"/>
    <property type="gene ID" value="ENSJJAG00000015279.1"/>
</dbReference>
<dbReference type="GO" id="GO:0030526">
    <property type="term" value="C:granulocyte macrophage colony-stimulating factor receptor complex"/>
    <property type="evidence" value="ECO:0007669"/>
    <property type="project" value="Ensembl"/>
</dbReference>
<dbReference type="GO" id="GO:0038157">
    <property type="term" value="P:granulocyte-macrophage colony-stimulating factor signaling pathway"/>
    <property type="evidence" value="ECO:0007669"/>
    <property type="project" value="Ensembl"/>
</dbReference>
<feature type="signal peptide" evidence="11">
    <location>
        <begin position="1"/>
        <end position="27"/>
    </location>
</feature>
<keyword evidence="4 10" id="KW-1133">Transmembrane helix</keyword>
<dbReference type="CDD" id="cd00063">
    <property type="entry name" value="FN3"/>
    <property type="match status" value="1"/>
</dbReference>
<keyword evidence="14" id="KW-1185">Reference proteome</keyword>
<evidence type="ECO:0000259" key="12">
    <source>
        <dbReference type="PROSITE" id="PS50853"/>
    </source>
</evidence>
<dbReference type="GO" id="GO:0004896">
    <property type="term" value="F:cytokine receptor activity"/>
    <property type="evidence" value="ECO:0007669"/>
    <property type="project" value="InterPro"/>
</dbReference>
<feature type="transmembrane region" description="Helical" evidence="10">
    <location>
        <begin position="419"/>
        <end position="441"/>
    </location>
</feature>
<dbReference type="InterPro" id="IPR013783">
    <property type="entry name" value="Ig-like_fold"/>
</dbReference>
<dbReference type="GO" id="GO:0038043">
    <property type="term" value="P:interleukin-5-mediated signaling pathway"/>
    <property type="evidence" value="ECO:0007669"/>
    <property type="project" value="Ensembl"/>
</dbReference>
<evidence type="ECO:0000256" key="8">
    <source>
        <dbReference type="ARBA" id="ARBA00023180"/>
    </source>
</evidence>
<evidence type="ECO:0000256" key="1">
    <source>
        <dbReference type="ARBA" id="ARBA00004479"/>
    </source>
</evidence>
<feature type="domain" description="Fibronectin type-III" evidence="12">
    <location>
        <begin position="115"/>
        <end position="221"/>
    </location>
</feature>
<dbReference type="GO" id="GO:0038156">
    <property type="term" value="P:interleukin-3-mediated signaling pathway"/>
    <property type="evidence" value="ECO:0007669"/>
    <property type="project" value="Ensembl"/>
</dbReference>
<protein>
    <recommendedName>
        <fullName evidence="12">Fibronectin type-III domain-containing protein</fullName>
    </recommendedName>
</protein>
<reference evidence="13" key="2">
    <citation type="submission" date="2025-09" db="UniProtKB">
        <authorList>
            <consortium name="Ensembl"/>
        </authorList>
    </citation>
    <scope>IDENTIFICATION</scope>
</reference>
<accession>A0A8C5KQA7</accession>
<dbReference type="Pfam" id="PF09240">
    <property type="entry name" value="IL6Ra-bind"/>
    <property type="match status" value="1"/>
</dbReference>
<dbReference type="SUPFAM" id="SSF49265">
    <property type="entry name" value="Fibronectin type III"/>
    <property type="match status" value="4"/>
</dbReference>
<feature type="compositionally biased region" description="Polar residues" evidence="9">
    <location>
        <begin position="517"/>
        <end position="533"/>
    </location>
</feature>
<sequence length="850" mass="92574">VDGQMALTWRVLCVALLALCWRPSVSGAQSESHSLSSCCSLRQTADSNLPQPVSCDLSDKLPWSTCPSSRCVPRKCVIPNTIFNLVSTDFYSFQPDRDLGVQLTVPLLQHVQPPPPENLRVYPDGNIFLLNWSVPLRDAQPPLLSRDDVEFEVTYRRLQDSWEDAAHVRVSASSTLLGPPRVLPSSTYVARVRTWLNASALHVRGIPSLWSPEVQWDSQPGDMAQPQNLRCFFDGVQALSCSWEVRTQLTGSVSFGLFYSSSPDAQEEECSEVHTEPLGSLYTRYRCRIAVHNPQTQKQYTVSVKPQRQGKFINNAEHIQMPPPTLNVTRDGHSYSLRWETMKMFYSHIENTFQVQYREDSATWNDSKTETLQSAHNMALPVLKPSTKYWARVRVMPIQRYYQGIWSEWSEEHFWTTEWVLPTWVLVLILIGATLVLLLTLRFGSIYGYRYVVKWKETIPSPSRSQLFKDGGAGFLLPASVAAFPSKSPVPWGSWSNISSELRGAWPTYLGDGEVSSLTTEDPNLVQAPSSRPDTPPAASPVPVEQQPPGLSLDPPGPSDQPEKQVPSFDFNGPYLGPPHSCSLPDSMDQLVNPQSRGTLKPALPTSLEYLCLPPGGQVQLVPLAQAMGQDQSVHMENGPSLEAEGSPGSKSGGGPGDPAPGPNVKKQDPGEDSPVALPIGAEDPMVTSGYVSPADLVLTPPTGALSVALEPPSDKSPSLCPRLADGSPGTPVSGLSKFEGYVELPATMGQAPQCSPPSPSSPVVRPGEPREEVVPASPQPEGLLVLQQVGDYCFLPGLGPGSPSPQSKPSSPGSSPVIEDLGKVLPGKKPPCEPTAQVPAIQFFKSLKH</sequence>
<feature type="region of interest" description="Disordered" evidence="9">
    <location>
        <begin position="630"/>
        <end position="779"/>
    </location>
</feature>
<dbReference type="GeneTree" id="ENSGT00510000048963"/>
<evidence type="ECO:0000256" key="5">
    <source>
        <dbReference type="ARBA" id="ARBA00023136"/>
    </source>
</evidence>
<dbReference type="PANTHER" id="PTHR23037">
    <property type="entry name" value="CYTOKINE RECEPTOR"/>
    <property type="match status" value="1"/>
</dbReference>
<evidence type="ECO:0000256" key="9">
    <source>
        <dbReference type="SAM" id="MobiDB-lite"/>
    </source>
</evidence>
<keyword evidence="3 11" id="KW-0732">Signal</keyword>
<keyword evidence="7" id="KW-0675">Receptor</keyword>
<dbReference type="InterPro" id="IPR048668">
    <property type="entry name" value="IL3RB_N"/>
</dbReference>
<dbReference type="OMA" id="LRFCGMY"/>
<dbReference type="SMART" id="SM00060">
    <property type="entry name" value="FN3"/>
    <property type="match status" value="2"/>
</dbReference>
<dbReference type="InterPro" id="IPR015321">
    <property type="entry name" value="TypeI_recpt_CBD"/>
</dbReference>
<reference evidence="13" key="1">
    <citation type="submission" date="2025-08" db="UniProtKB">
        <authorList>
            <consortium name="Ensembl"/>
        </authorList>
    </citation>
    <scope>IDENTIFICATION</scope>
</reference>
<evidence type="ECO:0000256" key="6">
    <source>
        <dbReference type="ARBA" id="ARBA00023157"/>
    </source>
</evidence>
<dbReference type="GO" id="GO:0009897">
    <property type="term" value="C:external side of plasma membrane"/>
    <property type="evidence" value="ECO:0007669"/>
    <property type="project" value="TreeGrafter"/>
</dbReference>
<dbReference type="GO" id="GO:0007259">
    <property type="term" value="P:cell surface receptor signaling pathway via JAK-STAT"/>
    <property type="evidence" value="ECO:0007669"/>
    <property type="project" value="Ensembl"/>
</dbReference>
<dbReference type="InterPro" id="IPR003961">
    <property type="entry name" value="FN3_dom"/>
</dbReference>
<evidence type="ECO:0000256" key="2">
    <source>
        <dbReference type="ARBA" id="ARBA00022692"/>
    </source>
</evidence>
<dbReference type="Gene3D" id="2.60.40.10">
    <property type="entry name" value="Immunoglobulins"/>
    <property type="match status" value="4"/>
</dbReference>
<dbReference type="GO" id="GO:0070665">
    <property type="term" value="P:positive regulation of leukocyte proliferation"/>
    <property type="evidence" value="ECO:0007669"/>
    <property type="project" value="Ensembl"/>
</dbReference>
<feature type="chain" id="PRO_5034990085" description="Fibronectin type-III domain-containing protein" evidence="11">
    <location>
        <begin position="28"/>
        <end position="850"/>
    </location>
</feature>
<evidence type="ECO:0000313" key="14">
    <source>
        <dbReference type="Proteomes" id="UP000694385"/>
    </source>
</evidence>
<evidence type="ECO:0000313" key="13">
    <source>
        <dbReference type="Ensembl" id="ENSJJAP00000012184.1"/>
    </source>
</evidence>